<reference evidence="6" key="1">
    <citation type="submission" date="2021-05" db="EMBL/GenBank/DDBJ databases">
        <title>Novel Bacillus species.</title>
        <authorList>
            <person name="Liu G."/>
        </authorList>
    </citation>
    <scope>NUCLEOTIDE SEQUENCE</scope>
    <source>
        <strain evidence="6">FJAT-50051</strain>
    </source>
</reference>
<organism evidence="6">
    <name type="scientific">Neobacillus citreus</name>
    <dbReference type="NCBI Taxonomy" id="2833578"/>
    <lineage>
        <taxon>Bacteria</taxon>
        <taxon>Bacillati</taxon>
        <taxon>Bacillota</taxon>
        <taxon>Bacilli</taxon>
        <taxon>Bacillales</taxon>
        <taxon>Bacillaceae</taxon>
        <taxon>Neobacillus</taxon>
    </lineage>
</organism>
<feature type="transmembrane region" description="Helical" evidence="4">
    <location>
        <begin position="157"/>
        <end position="176"/>
    </location>
</feature>
<dbReference type="GO" id="GO:0016747">
    <property type="term" value="F:acyltransferase activity, transferring groups other than amino-acyl groups"/>
    <property type="evidence" value="ECO:0007669"/>
    <property type="project" value="InterPro"/>
</dbReference>
<evidence type="ECO:0000259" key="5">
    <source>
        <dbReference type="Pfam" id="PF01757"/>
    </source>
</evidence>
<gene>
    <name evidence="6" type="ORF">KHB02_37385</name>
</gene>
<accession>A0A942T658</accession>
<feature type="transmembrane region" description="Helical" evidence="4">
    <location>
        <begin position="12"/>
        <end position="36"/>
    </location>
</feature>
<feature type="transmembrane region" description="Helical" evidence="4">
    <location>
        <begin position="56"/>
        <end position="79"/>
    </location>
</feature>
<feature type="transmembrane region" description="Helical" evidence="4">
    <location>
        <begin position="257"/>
        <end position="279"/>
    </location>
</feature>
<comment type="subcellular location">
    <subcellularLocation>
        <location evidence="1">Membrane</location>
    </subcellularLocation>
</comment>
<keyword evidence="4" id="KW-0472">Membrane</keyword>
<dbReference type="Pfam" id="PF01757">
    <property type="entry name" value="Acyl_transf_3"/>
    <property type="match status" value="1"/>
</dbReference>
<feature type="domain" description="Acyltransferase 3" evidence="5">
    <location>
        <begin position="10"/>
        <end position="338"/>
    </location>
</feature>
<evidence type="ECO:0000256" key="2">
    <source>
        <dbReference type="ARBA" id="ARBA00007400"/>
    </source>
</evidence>
<dbReference type="InterPro" id="IPR002656">
    <property type="entry name" value="Acyl_transf_3_dom"/>
</dbReference>
<comment type="caution">
    <text evidence="6">The sequence shown here is derived from an EMBL/GenBank/DDBJ whole genome shotgun (WGS) entry which is preliminary data.</text>
</comment>
<keyword evidence="6" id="KW-0012">Acyltransferase</keyword>
<feature type="transmembrane region" description="Helical" evidence="4">
    <location>
        <begin position="183"/>
        <end position="199"/>
    </location>
</feature>
<evidence type="ECO:0000313" key="6">
    <source>
        <dbReference type="EMBL" id="MBS4187049.1"/>
    </source>
</evidence>
<dbReference type="PANTHER" id="PTHR23028">
    <property type="entry name" value="ACETYLTRANSFERASE"/>
    <property type="match status" value="1"/>
</dbReference>
<name>A0A942T658_9BACI</name>
<dbReference type="EMBL" id="JAGYPE010000008">
    <property type="protein sequence ID" value="MBS4187049.1"/>
    <property type="molecule type" value="Genomic_DNA"/>
</dbReference>
<evidence type="ECO:0000256" key="1">
    <source>
        <dbReference type="ARBA" id="ARBA00004370"/>
    </source>
</evidence>
<sequence>MRDRPAGRIGSLDGLRGVAAAVVLLHHSLLAVPTLSDGNNHFPIPPNRAWLVDSPLHVFWAGGEAVYVFFVLSGFVLTLPALRRAQDWVAYYPSRLIRLYLPVVASVLLALVLFLLVPRDPAPGASGWVIRHVQDLTVGGFLGDLTLIAPTRMNSPLWSLTWEVAFSLLLPLFVVIAKVTRRGWWVTAVAAVLLSAYGRQLDEDWLRYLPMFLLGSALAAGWERIPEIRRGPGWVLTVVALLGITFEWWIPRSLVGLHVPLVVVASAGLIVLLCGKWLPAERFMLGRVPRALGRLSFSLYLVHEPITVSVALLVPTSMPWLTAVIAIPVSIVVAGLFARLVELPAHRLAKRVAKSISRRHDETNGRTSSAPEDDRKAA</sequence>
<evidence type="ECO:0000256" key="3">
    <source>
        <dbReference type="SAM" id="MobiDB-lite"/>
    </source>
</evidence>
<evidence type="ECO:0000256" key="4">
    <source>
        <dbReference type="SAM" id="Phobius"/>
    </source>
</evidence>
<proteinExistence type="inferred from homology"/>
<keyword evidence="4" id="KW-1133">Transmembrane helix</keyword>
<dbReference type="InterPro" id="IPR050879">
    <property type="entry name" value="Acyltransferase_3"/>
</dbReference>
<comment type="similarity">
    <text evidence="2">Belongs to the acyltransferase 3 family.</text>
</comment>
<protein>
    <submittedName>
        <fullName evidence="6">Acyltransferase</fullName>
    </submittedName>
</protein>
<feature type="transmembrane region" description="Helical" evidence="4">
    <location>
        <begin position="320"/>
        <end position="341"/>
    </location>
</feature>
<feature type="transmembrane region" description="Helical" evidence="4">
    <location>
        <begin position="205"/>
        <end position="222"/>
    </location>
</feature>
<feature type="transmembrane region" description="Helical" evidence="4">
    <location>
        <begin position="99"/>
        <end position="117"/>
    </location>
</feature>
<keyword evidence="6" id="KW-0808">Transferase</keyword>
<feature type="transmembrane region" description="Helical" evidence="4">
    <location>
        <begin position="291"/>
        <end position="314"/>
    </location>
</feature>
<dbReference type="AlphaFoldDB" id="A0A942T658"/>
<feature type="region of interest" description="Disordered" evidence="3">
    <location>
        <begin position="359"/>
        <end position="378"/>
    </location>
</feature>
<keyword evidence="4" id="KW-0812">Transmembrane</keyword>
<feature type="transmembrane region" description="Helical" evidence="4">
    <location>
        <begin position="234"/>
        <end position="251"/>
    </location>
</feature>